<name>B0D5M9_LACBS</name>
<organism evidence="2">
    <name type="scientific">Laccaria bicolor (strain S238N-H82 / ATCC MYA-4686)</name>
    <name type="common">Bicoloured deceiver</name>
    <name type="synonym">Laccaria laccata var. bicolor</name>
    <dbReference type="NCBI Taxonomy" id="486041"/>
    <lineage>
        <taxon>Eukaryota</taxon>
        <taxon>Fungi</taxon>
        <taxon>Dikarya</taxon>
        <taxon>Basidiomycota</taxon>
        <taxon>Agaricomycotina</taxon>
        <taxon>Agaricomycetes</taxon>
        <taxon>Agaricomycetidae</taxon>
        <taxon>Agaricales</taxon>
        <taxon>Agaricineae</taxon>
        <taxon>Hydnangiaceae</taxon>
        <taxon>Laccaria</taxon>
    </lineage>
</organism>
<dbReference type="Proteomes" id="UP000001194">
    <property type="component" value="Unassembled WGS sequence"/>
</dbReference>
<gene>
    <name evidence="1" type="ORF">LACBIDRAFT_317974</name>
</gene>
<evidence type="ECO:0000313" key="2">
    <source>
        <dbReference type="Proteomes" id="UP000001194"/>
    </source>
</evidence>
<keyword evidence="2" id="KW-1185">Reference proteome</keyword>
<dbReference type="KEGG" id="lbc:LACBIDRAFT_317974"/>
<accession>B0D5M9</accession>
<dbReference type="GeneID" id="6074854"/>
<sequence>MTRLASFKRMAHWQRTTATLQAEHIHQTKNGFFSRALHSKQVESWYGFQYLQPRVSR</sequence>
<proteinExistence type="predicted"/>
<dbReference type="EMBL" id="DS547098">
    <property type="protein sequence ID" value="EDR09803.1"/>
    <property type="molecule type" value="Genomic_DNA"/>
</dbReference>
<dbReference type="InParanoid" id="B0D5M9"/>
<reference evidence="1 2" key="1">
    <citation type="journal article" date="2008" name="Nature">
        <title>The genome of Laccaria bicolor provides insights into mycorrhizal symbiosis.</title>
        <authorList>
            <person name="Martin F."/>
            <person name="Aerts A."/>
            <person name="Ahren D."/>
            <person name="Brun A."/>
            <person name="Danchin E.G.J."/>
            <person name="Duchaussoy F."/>
            <person name="Gibon J."/>
            <person name="Kohler A."/>
            <person name="Lindquist E."/>
            <person name="Pereda V."/>
            <person name="Salamov A."/>
            <person name="Shapiro H.J."/>
            <person name="Wuyts J."/>
            <person name="Blaudez D."/>
            <person name="Buee M."/>
            <person name="Brokstein P."/>
            <person name="Canbaeck B."/>
            <person name="Cohen D."/>
            <person name="Courty P.E."/>
            <person name="Coutinho P.M."/>
            <person name="Delaruelle C."/>
            <person name="Detter J.C."/>
            <person name="Deveau A."/>
            <person name="DiFazio S."/>
            <person name="Duplessis S."/>
            <person name="Fraissinet-Tachet L."/>
            <person name="Lucic E."/>
            <person name="Frey-Klett P."/>
            <person name="Fourrey C."/>
            <person name="Feussner I."/>
            <person name="Gay G."/>
            <person name="Grimwood J."/>
            <person name="Hoegger P.J."/>
            <person name="Jain P."/>
            <person name="Kilaru S."/>
            <person name="Labbe J."/>
            <person name="Lin Y.C."/>
            <person name="Legue V."/>
            <person name="Le Tacon F."/>
            <person name="Marmeisse R."/>
            <person name="Melayah D."/>
            <person name="Montanini B."/>
            <person name="Muratet M."/>
            <person name="Nehls U."/>
            <person name="Niculita-Hirzel H."/>
            <person name="Oudot-Le Secq M.P."/>
            <person name="Peter M."/>
            <person name="Quesneville H."/>
            <person name="Rajashekar B."/>
            <person name="Reich M."/>
            <person name="Rouhier N."/>
            <person name="Schmutz J."/>
            <person name="Yin T."/>
            <person name="Chalot M."/>
            <person name="Henrissat B."/>
            <person name="Kuees U."/>
            <person name="Lucas S."/>
            <person name="Van de Peer Y."/>
            <person name="Podila G.K."/>
            <person name="Polle A."/>
            <person name="Pukkila P.J."/>
            <person name="Richardson P.M."/>
            <person name="Rouze P."/>
            <person name="Sanders I.R."/>
            <person name="Stajich J.E."/>
            <person name="Tunlid A."/>
            <person name="Tuskan G."/>
            <person name="Grigoriev I.V."/>
        </authorList>
    </citation>
    <scope>NUCLEOTIDE SEQUENCE [LARGE SCALE GENOMIC DNA]</scope>
    <source>
        <strain evidence="2">S238N-H82 / ATCC MYA-4686</strain>
    </source>
</reference>
<evidence type="ECO:0000313" key="1">
    <source>
        <dbReference type="EMBL" id="EDR09803.1"/>
    </source>
</evidence>
<protein>
    <submittedName>
        <fullName evidence="1">Predicted protein</fullName>
    </submittedName>
</protein>
<dbReference type="HOGENOM" id="CLU_2996858_0_0_1"/>
<dbReference type="AlphaFoldDB" id="B0D5M9"/>
<dbReference type="RefSeq" id="XP_001879188.1">
    <property type="nucleotide sequence ID" value="XM_001879153.1"/>
</dbReference>